<name>A0ACC0BXH5_CATRO</name>
<gene>
    <name evidence="1" type="ORF">M9H77_08211</name>
</gene>
<protein>
    <submittedName>
        <fullName evidence="1">Uncharacterized protein</fullName>
    </submittedName>
</protein>
<evidence type="ECO:0000313" key="2">
    <source>
        <dbReference type="Proteomes" id="UP001060085"/>
    </source>
</evidence>
<dbReference type="Proteomes" id="UP001060085">
    <property type="component" value="Linkage Group LG02"/>
</dbReference>
<sequence length="213" mass="23475">MSGGPDWPQPLVSSPGDLAVGLLNESSRAFKCIDEKFALAILPTEKTKPMVAKLQTVTTKPIHHHPIIKICPRPIYLHLLFMKHVFGIVFYALGHQNSLSGDQRESSTKKSSKAKITLSNSTLAADSPNPETSIITTTPKKEELQNNYHTVNLDVTSNNSLSARAMERRKVDKEPATDSKLPSNQPVITKIRQSISFLPKPRTPAVQISKETS</sequence>
<keyword evidence="2" id="KW-1185">Reference proteome</keyword>
<proteinExistence type="predicted"/>
<comment type="caution">
    <text evidence="1">The sequence shown here is derived from an EMBL/GenBank/DDBJ whole genome shotgun (WGS) entry which is preliminary data.</text>
</comment>
<reference evidence="2" key="1">
    <citation type="journal article" date="2023" name="Nat. Plants">
        <title>Single-cell RNA sequencing provides a high-resolution roadmap for understanding the multicellular compartmentation of specialized metabolism.</title>
        <authorList>
            <person name="Sun S."/>
            <person name="Shen X."/>
            <person name="Li Y."/>
            <person name="Li Y."/>
            <person name="Wang S."/>
            <person name="Li R."/>
            <person name="Zhang H."/>
            <person name="Shen G."/>
            <person name="Guo B."/>
            <person name="Wei J."/>
            <person name="Xu J."/>
            <person name="St-Pierre B."/>
            <person name="Chen S."/>
            <person name="Sun C."/>
        </authorList>
    </citation>
    <scope>NUCLEOTIDE SEQUENCE [LARGE SCALE GENOMIC DNA]</scope>
</reference>
<organism evidence="1 2">
    <name type="scientific">Catharanthus roseus</name>
    <name type="common">Madagascar periwinkle</name>
    <name type="synonym">Vinca rosea</name>
    <dbReference type="NCBI Taxonomy" id="4058"/>
    <lineage>
        <taxon>Eukaryota</taxon>
        <taxon>Viridiplantae</taxon>
        <taxon>Streptophyta</taxon>
        <taxon>Embryophyta</taxon>
        <taxon>Tracheophyta</taxon>
        <taxon>Spermatophyta</taxon>
        <taxon>Magnoliopsida</taxon>
        <taxon>eudicotyledons</taxon>
        <taxon>Gunneridae</taxon>
        <taxon>Pentapetalae</taxon>
        <taxon>asterids</taxon>
        <taxon>lamiids</taxon>
        <taxon>Gentianales</taxon>
        <taxon>Apocynaceae</taxon>
        <taxon>Rauvolfioideae</taxon>
        <taxon>Vinceae</taxon>
        <taxon>Catharanthinae</taxon>
        <taxon>Catharanthus</taxon>
    </lineage>
</organism>
<accession>A0ACC0BXH5</accession>
<dbReference type="EMBL" id="CM044702">
    <property type="protein sequence ID" value="KAI5677261.1"/>
    <property type="molecule type" value="Genomic_DNA"/>
</dbReference>
<evidence type="ECO:0000313" key="1">
    <source>
        <dbReference type="EMBL" id="KAI5677261.1"/>
    </source>
</evidence>